<reference evidence="4" key="5">
    <citation type="submission" date="2018-04" db="UniProtKB">
        <authorList>
            <consortium name="EnsemblFungi"/>
        </authorList>
    </citation>
    <scope>IDENTIFICATION</scope>
    <source>
        <strain evidence="4">R3-111a-1</strain>
    </source>
</reference>
<protein>
    <submittedName>
        <fullName evidence="3 4">Uncharacterized protein</fullName>
    </submittedName>
</protein>
<feature type="region of interest" description="Disordered" evidence="2">
    <location>
        <begin position="600"/>
        <end position="661"/>
    </location>
</feature>
<dbReference type="STRING" id="644352.J3NLA1"/>
<dbReference type="RefSeq" id="XP_009218084.1">
    <property type="nucleotide sequence ID" value="XM_009219820.1"/>
</dbReference>
<evidence type="ECO:0000313" key="3">
    <source>
        <dbReference type="EMBL" id="EJT82075.1"/>
    </source>
</evidence>
<sequence length="759" mass="80877">METSAPKRRKTSPTTSVPVNGQNGDDHPNNTSTTPTDPAPGASSRGEGRPSFASPTRASLARHNPDVLDKHKATTTAAVAASRTRKGAAAAPPERGASQLASDLNNDASDPVDGQREQGLTGNGESQGAANQRRPPPRSPERSIGAPDGLLSAMPRRTPVKLPPRPLPPPGPADDEPINPFRGRALRRSWTGFAPPPPPPPPEPELPPTPEHHRDASVNTPPSGIHNTPSKRARRSRALAERIRSSPSKPPSSAVAFSPSRQPTAPPATTAAPPPSKPVEQRLFGARARRRMSSIGPIVIDEQPEESLVGAGDQVEDADRATARALRGIEPSGPETAKRAERDALLAEIAQLQADVDALARENRRLDDADNDTDSADRQAAVDALRRHLLPQDAEPEVDADMQWLEAALNPISFLPFAKSSTQPPPSLFGADLSSRAKDDEPTPVSHHPVQMTAEEELPFLQVFTPLSFSSQITVLPRRGEGDAPLLQRHAITVGSTSPPGLFAAQISMTVDTATHTIRELAVPRLDPAAAPELAQLIADTTAATTAAAGARPVRSRLNNISVLGWAMAEWVRVATRRARFWCTLEAELATKDGVAAAARARARARRNKGRRGNGNKGRQRGRGASGDQDPDATEDEDEGDDQDADPSDAGSRSFSRRDLLPQMGRTAMELGVPAPGAGEEEDGQAVSLMVRWRIGFDWTGEAESEVELLAGVPGKWRKADQRGKLHAIPELFQKLIKDEGDPIVAVRTVVALLSGDGS</sequence>
<feature type="compositionally biased region" description="Polar residues" evidence="2">
    <location>
        <begin position="118"/>
        <end position="130"/>
    </location>
</feature>
<dbReference type="VEuPathDB" id="FungiDB:GGTG_02049"/>
<reference evidence="5" key="1">
    <citation type="submission" date="2010-07" db="EMBL/GenBank/DDBJ databases">
        <title>The genome sequence of Gaeumannomyces graminis var. tritici strain R3-111a-1.</title>
        <authorList>
            <consortium name="The Broad Institute Genome Sequencing Platform"/>
            <person name="Ma L.-J."/>
            <person name="Dead R."/>
            <person name="Young S."/>
            <person name="Zeng Q."/>
            <person name="Koehrsen M."/>
            <person name="Alvarado L."/>
            <person name="Berlin A."/>
            <person name="Chapman S.B."/>
            <person name="Chen Z."/>
            <person name="Freedman E."/>
            <person name="Gellesch M."/>
            <person name="Goldberg J."/>
            <person name="Griggs A."/>
            <person name="Gujja S."/>
            <person name="Heilman E.R."/>
            <person name="Heiman D."/>
            <person name="Hepburn T."/>
            <person name="Howarth C."/>
            <person name="Jen D."/>
            <person name="Larson L."/>
            <person name="Mehta T."/>
            <person name="Neiman D."/>
            <person name="Pearson M."/>
            <person name="Roberts A."/>
            <person name="Saif S."/>
            <person name="Shea T."/>
            <person name="Shenoy N."/>
            <person name="Sisk P."/>
            <person name="Stolte C."/>
            <person name="Sykes S."/>
            <person name="Walk T."/>
            <person name="White J."/>
            <person name="Yandava C."/>
            <person name="Haas B."/>
            <person name="Nusbaum C."/>
            <person name="Birren B."/>
        </authorList>
    </citation>
    <scope>NUCLEOTIDE SEQUENCE [LARGE SCALE GENOMIC DNA]</scope>
    <source>
        <strain evidence="5">R3-111a-1</strain>
    </source>
</reference>
<dbReference type="AlphaFoldDB" id="J3NLA1"/>
<feature type="region of interest" description="Disordered" evidence="2">
    <location>
        <begin position="1"/>
        <end position="283"/>
    </location>
</feature>
<evidence type="ECO:0000313" key="4">
    <source>
        <dbReference type="EnsemblFungi" id="EJT82075"/>
    </source>
</evidence>
<feature type="compositionally biased region" description="Pro residues" evidence="2">
    <location>
        <begin position="161"/>
        <end position="172"/>
    </location>
</feature>
<organism evidence="3">
    <name type="scientific">Gaeumannomyces tritici (strain R3-111a-1)</name>
    <name type="common">Wheat and barley take-all root rot fungus</name>
    <name type="synonym">Gaeumannomyces graminis var. tritici</name>
    <dbReference type="NCBI Taxonomy" id="644352"/>
    <lineage>
        <taxon>Eukaryota</taxon>
        <taxon>Fungi</taxon>
        <taxon>Dikarya</taxon>
        <taxon>Ascomycota</taxon>
        <taxon>Pezizomycotina</taxon>
        <taxon>Sordariomycetes</taxon>
        <taxon>Sordariomycetidae</taxon>
        <taxon>Magnaporthales</taxon>
        <taxon>Magnaporthaceae</taxon>
        <taxon>Gaeumannomyces</taxon>
    </lineage>
</organism>
<dbReference type="eggNOG" id="ENOG502S1V6">
    <property type="taxonomic scope" value="Eukaryota"/>
</dbReference>
<feature type="compositionally biased region" description="Polar residues" evidence="2">
    <location>
        <begin position="12"/>
        <end position="36"/>
    </location>
</feature>
<reference evidence="3" key="2">
    <citation type="submission" date="2010-07" db="EMBL/GenBank/DDBJ databases">
        <authorList>
            <consortium name="The Broad Institute Genome Sequencing Platform"/>
            <consortium name="Broad Institute Genome Sequencing Center for Infectious Disease"/>
            <person name="Ma L.-J."/>
            <person name="Dead R."/>
            <person name="Young S."/>
            <person name="Zeng Q."/>
            <person name="Koehrsen M."/>
            <person name="Alvarado L."/>
            <person name="Berlin A."/>
            <person name="Chapman S.B."/>
            <person name="Chen Z."/>
            <person name="Freedman E."/>
            <person name="Gellesch M."/>
            <person name="Goldberg J."/>
            <person name="Griggs A."/>
            <person name="Gujja S."/>
            <person name="Heilman E.R."/>
            <person name="Heiman D."/>
            <person name="Hepburn T."/>
            <person name="Howarth C."/>
            <person name="Jen D."/>
            <person name="Larson L."/>
            <person name="Mehta T."/>
            <person name="Neiman D."/>
            <person name="Pearson M."/>
            <person name="Roberts A."/>
            <person name="Saif S."/>
            <person name="Shea T."/>
            <person name="Shenoy N."/>
            <person name="Sisk P."/>
            <person name="Stolte C."/>
            <person name="Sykes S."/>
            <person name="Walk T."/>
            <person name="White J."/>
            <person name="Yandava C."/>
            <person name="Haas B."/>
            <person name="Nusbaum C."/>
            <person name="Birren B."/>
        </authorList>
    </citation>
    <scope>NUCLEOTIDE SEQUENCE</scope>
    <source>
        <strain evidence="3">R3-111a-1</strain>
    </source>
</reference>
<proteinExistence type="predicted"/>
<dbReference type="EMBL" id="GL385395">
    <property type="protein sequence ID" value="EJT82075.1"/>
    <property type="molecule type" value="Genomic_DNA"/>
</dbReference>
<evidence type="ECO:0000313" key="5">
    <source>
        <dbReference type="Proteomes" id="UP000006039"/>
    </source>
</evidence>
<feature type="compositionally biased region" description="Polar residues" evidence="2">
    <location>
        <begin position="217"/>
        <end position="228"/>
    </location>
</feature>
<evidence type="ECO:0000256" key="1">
    <source>
        <dbReference type="SAM" id="Coils"/>
    </source>
</evidence>
<reference evidence="3" key="3">
    <citation type="submission" date="2010-09" db="EMBL/GenBank/DDBJ databases">
        <title>Annotation of Gaeumannomyces graminis var. tritici R3-111a-1.</title>
        <authorList>
            <consortium name="The Broad Institute Genome Sequencing Platform"/>
            <person name="Ma L.-J."/>
            <person name="Dead R."/>
            <person name="Young S.K."/>
            <person name="Zeng Q."/>
            <person name="Gargeya S."/>
            <person name="Fitzgerald M."/>
            <person name="Haas B."/>
            <person name="Abouelleil A."/>
            <person name="Alvarado L."/>
            <person name="Arachchi H.M."/>
            <person name="Berlin A."/>
            <person name="Brown A."/>
            <person name="Chapman S.B."/>
            <person name="Chen Z."/>
            <person name="Dunbar C."/>
            <person name="Freedman E."/>
            <person name="Gearin G."/>
            <person name="Gellesch M."/>
            <person name="Goldberg J."/>
            <person name="Griggs A."/>
            <person name="Gujja S."/>
            <person name="Heiman D."/>
            <person name="Howarth C."/>
            <person name="Larson L."/>
            <person name="Lui A."/>
            <person name="MacDonald P.J.P."/>
            <person name="Mehta T."/>
            <person name="Montmayeur A."/>
            <person name="Murphy C."/>
            <person name="Neiman D."/>
            <person name="Pearson M."/>
            <person name="Priest M."/>
            <person name="Roberts A."/>
            <person name="Saif S."/>
            <person name="Shea T."/>
            <person name="Shenoy N."/>
            <person name="Sisk P."/>
            <person name="Stolte C."/>
            <person name="Sykes S."/>
            <person name="Yandava C."/>
            <person name="Wortman J."/>
            <person name="Nusbaum C."/>
            <person name="Birren B."/>
        </authorList>
    </citation>
    <scope>NUCLEOTIDE SEQUENCE</scope>
    <source>
        <strain evidence="3">R3-111a-1</strain>
    </source>
</reference>
<keyword evidence="1" id="KW-0175">Coiled coil</keyword>
<dbReference type="EnsemblFungi" id="EJT82075">
    <property type="protein sequence ID" value="EJT82075"/>
    <property type="gene ID" value="GGTG_02049"/>
</dbReference>
<keyword evidence="5" id="KW-1185">Reference proteome</keyword>
<feature type="compositionally biased region" description="Polar residues" evidence="2">
    <location>
        <begin position="99"/>
        <end position="108"/>
    </location>
</feature>
<feature type="region of interest" description="Disordered" evidence="2">
    <location>
        <begin position="420"/>
        <end position="447"/>
    </location>
</feature>
<feature type="compositionally biased region" description="Acidic residues" evidence="2">
    <location>
        <begin position="629"/>
        <end position="647"/>
    </location>
</feature>
<reference evidence="4" key="4">
    <citation type="journal article" date="2015" name="G3 (Bethesda)">
        <title>Genome sequences of three phytopathogenic species of the Magnaporthaceae family of fungi.</title>
        <authorList>
            <person name="Okagaki L.H."/>
            <person name="Nunes C.C."/>
            <person name="Sailsbery J."/>
            <person name="Clay B."/>
            <person name="Brown D."/>
            <person name="John T."/>
            <person name="Oh Y."/>
            <person name="Young N."/>
            <person name="Fitzgerald M."/>
            <person name="Haas B.J."/>
            <person name="Zeng Q."/>
            <person name="Young S."/>
            <person name="Adiconis X."/>
            <person name="Fan L."/>
            <person name="Levin J.Z."/>
            <person name="Mitchell T.K."/>
            <person name="Okubara P.A."/>
            <person name="Farman M.L."/>
            <person name="Kohn L.M."/>
            <person name="Birren B."/>
            <person name="Ma L.-J."/>
            <person name="Dean R.A."/>
        </authorList>
    </citation>
    <scope>NUCLEOTIDE SEQUENCE</scope>
    <source>
        <strain evidence="4">R3-111a-1</strain>
    </source>
</reference>
<feature type="coiled-coil region" evidence="1">
    <location>
        <begin position="342"/>
        <end position="379"/>
    </location>
</feature>
<feature type="compositionally biased region" description="Pro residues" evidence="2">
    <location>
        <begin position="194"/>
        <end position="209"/>
    </location>
</feature>
<accession>J3NLA1</accession>
<feature type="compositionally biased region" description="Low complexity" evidence="2">
    <location>
        <begin position="74"/>
        <end position="91"/>
    </location>
</feature>
<dbReference type="HOGENOM" id="CLU_016858_0_0_1"/>
<feature type="compositionally biased region" description="Basic residues" evidence="2">
    <location>
        <begin position="601"/>
        <end position="622"/>
    </location>
</feature>
<feature type="compositionally biased region" description="Basic residues" evidence="2">
    <location>
        <begin position="1"/>
        <end position="11"/>
    </location>
</feature>
<evidence type="ECO:0000256" key="2">
    <source>
        <dbReference type="SAM" id="MobiDB-lite"/>
    </source>
</evidence>
<feature type="compositionally biased region" description="Low complexity" evidence="2">
    <location>
        <begin position="245"/>
        <end position="260"/>
    </location>
</feature>
<dbReference type="Proteomes" id="UP000006039">
    <property type="component" value="Unassembled WGS sequence"/>
</dbReference>
<dbReference type="OrthoDB" id="4160836at2759"/>
<dbReference type="GeneID" id="20342507"/>
<feature type="compositionally biased region" description="Basic and acidic residues" evidence="2">
    <location>
        <begin position="63"/>
        <end position="72"/>
    </location>
</feature>
<name>J3NLA1_GAET3</name>
<gene>
    <name evidence="4" type="primary">20342507</name>
    <name evidence="3" type="ORF">GGTG_02049</name>
</gene>